<reference evidence="1" key="2">
    <citation type="submission" date="2020-06" db="EMBL/GenBank/DDBJ databases">
        <authorList>
            <person name="Sheffer M."/>
        </authorList>
    </citation>
    <scope>NUCLEOTIDE SEQUENCE</scope>
</reference>
<evidence type="ECO:0000313" key="2">
    <source>
        <dbReference type="Proteomes" id="UP000807504"/>
    </source>
</evidence>
<protein>
    <submittedName>
        <fullName evidence="1">Uncharacterized protein</fullName>
    </submittedName>
</protein>
<evidence type="ECO:0000313" key="1">
    <source>
        <dbReference type="EMBL" id="KAF8766661.1"/>
    </source>
</evidence>
<name>A0A8T0E864_ARGBR</name>
<dbReference type="EMBL" id="JABXBU010002230">
    <property type="protein sequence ID" value="KAF8766661.1"/>
    <property type="molecule type" value="Genomic_DNA"/>
</dbReference>
<gene>
    <name evidence="1" type="ORF">HNY73_019705</name>
</gene>
<proteinExistence type="predicted"/>
<reference evidence="1" key="1">
    <citation type="journal article" date="2020" name="bioRxiv">
        <title>Chromosome-level reference genome of the European wasp spider Argiope bruennichi: a resource for studies on range expansion and evolutionary adaptation.</title>
        <authorList>
            <person name="Sheffer M.M."/>
            <person name="Hoppe A."/>
            <person name="Krehenwinkel H."/>
            <person name="Uhl G."/>
            <person name="Kuss A.W."/>
            <person name="Jensen L."/>
            <person name="Jensen C."/>
            <person name="Gillespie R.G."/>
            <person name="Hoff K.J."/>
            <person name="Prost S."/>
        </authorList>
    </citation>
    <scope>NUCLEOTIDE SEQUENCE</scope>
</reference>
<dbReference type="Proteomes" id="UP000807504">
    <property type="component" value="Unassembled WGS sequence"/>
</dbReference>
<accession>A0A8T0E864</accession>
<organism evidence="1 2">
    <name type="scientific">Argiope bruennichi</name>
    <name type="common">Wasp spider</name>
    <name type="synonym">Aranea bruennichi</name>
    <dbReference type="NCBI Taxonomy" id="94029"/>
    <lineage>
        <taxon>Eukaryota</taxon>
        <taxon>Metazoa</taxon>
        <taxon>Ecdysozoa</taxon>
        <taxon>Arthropoda</taxon>
        <taxon>Chelicerata</taxon>
        <taxon>Arachnida</taxon>
        <taxon>Araneae</taxon>
        <taxon>Araneomorphae</taxon>
        <taxon>Entelegynae</taxon>
        <taxon>Araneoidea</taxon>
        <taxon>Araneidae</taxon>
        <taxon>Argiope</taxon>
    </lineage>
</organism>
<keyword evidence="2" id="KW-1185">Reference proteome</keyword>
<comment type="caution">
    <text evidence="1">The sequence shown here is derived from an EMBL/GenBank/DDBJ whole genome shotgun (WGS) entry which is preliminary data.</text>
</comment>
<dbReference type="AlphaFoldDB" id="A0A8T0E864"/>
<sequence length="188" mass="20840">MPSPFLIRCQSQNAASNPPYTSTYVSSLLCSPYSMLTTPLILHFSYVYSLPSLLQPGPQASSPLALLLLSEIRQWPRGPILNSLCHVSPSPGPQPPFPYPSQHHELTTQHLPQPNTLVPIMPPLMLSFSSWPIPPHPTLLFTGGEINRERRSSPPAKECRAPRICQARVKRALPPYIPTLIPYSPPPQ</sequence>